<reference evidence="2 3" key="1">
    <citation type="submission" date="2015-02" db="EMBL/GenBank/DDBJ databases">
        <authorList>
            <person name="Ju K.-S."/>
            <person name="Doroghazi J.R."/>
            <person name="Metcalf W."/>
        </authorList>
    </citation>
    <scope>NUCLEOTIDE SEQUENCE [LARGE SCALE GENOMIC DNA]</scope>
    <source>
        <strain evidence="2 3">NRRL B-16140</strain>
    </source>
</reference>
<comment type="caution">
    <text evidence="2">The sequence shown here is derived from an EMBL/GenBank/DDBJ whole genome shotgun (WGS) entry which is preliminary data.</text>
</comment>
<evidence type="ECO:0000313" key="2">
    <source>
        <dbReference type="EMBL" id="KJK49534.1"/>
    </source>
</evidence>
<accession>A0A0F0H1E0</accession>
<dbReference type="AlphaFoldDB" id="A0A0F0H1E0"/>
<dbReference type="PATRIC" id="fig|68170.10.peg.2674"/>
<protein>
    <submittedName>
        <fullName evidence="2">Uncharacterized protein</fullName>
    </submittedName>
</protein>
<keyword evidence="3" id="KW-1185">Reference proteome</keyword>
<organism evidence="2 3">
    <name type="scientific">Lentzea aerocolonigenes</name>
    <name type="common">Lechevalieria aerocolonigenes</name>
    <name type="synonym">Saccharothrix aerocolonigenes</name>
    <dbReference type="NCBI Taxonomy" id="68170"/>
    <lineage>
        <taxon>Bacteria</taxon>
        <taxon>Bacillati</taxon>
        <taxon>Actinomycetota</taxon>
        <taxon>Actinomycetes</taxon>
        <taxon>Pseudonocardiales</taxon>
        <taxon>Pseudonocardiaceae</taxon>
        <taxon>Lentzea</taxon>
    </lineage>
</organism>
<feature type="transmembrane region" description="Helical" evidence="1">
    <location>
        <begin position="44"/>
        <end position="66"/>
    </location>
</feature>
<keyword evidence="1" id="KW-0472">Membrane</keyword>
<sequence>MTINLTPTQILAVLGAVVVVLWIWRASARRAKAAANAARTGARLLSLTGRVLVMAGVIVGVQWVVITHRGDTVLLLVVLGLPALFAAYTVTRALTITSYDSPHGKGDRR</sequence>
<gene>
    <name evidence="2" type="ORF">UK23_13630</name>
</gene>
<dbReference type="RefSeq" id="WP_045311854.1">
    <property type="nucleotide sequence ID" value="NZ_JYJG01000081.1"/>
</dbReference>
<feature type="transmembrane region" description="Helical" evidence="1">
    <location>
        <begin position="72"/>
        <end position="91"/>
    </location>
</feature>
<dbReference type="EMBL" id="JYJG01000081">
    <property type="protein sequence ID" value="KJK49534.1"/>
    <property type="molecule type" value="Genomic_DNA"/>
</dbReference>
<keyword evidence="1" id="KW-1133">Transmembrane helix</keyword>
<keyword evidence="1" id="KW-0812">Transmembrane</keyword>
<name>A0A0F0H1E0_LENAE</name>
<evidence type="ECO:0000256" key="1">
    <source>
        <dbReference type="SAM" id="Phobius"/>
    </source>
</evidence>
<proteinExistence type="predicted"/>
<feature type="transmembrane region" description="Helical" evidence="1">
    <location>
        <begin position="6"/>
        <end position="24"/>
    </location>
</feature>
<evidence type="ECO:0000313" key="3">
    <source>
        <dbReference type="Proteomes" id="UP000033393"/>
    </source>
</evidence>
<dbReference type="Proteomes" id="UP000033393">
    <property type="component" value="Unassembled WGS sequence"/>
</dbReference>